<protein>
    <submittedName>
        <fullName evidence="2">Uncharacterized protein</fullName>
    </submittedName>
</protein>
<feature type="transmembrane region" description="Helical" evidence="1">
    <location>
        <begin position="28"/>
        <end position="49"/>
    </location>
</feature>
<sequence length="183" mass="21188">MRKKNRTKIQVASDTPLSFSPSLPSPSLLFLFLLLYLVYIIFLLLFPILTRHAPSFSVVEKSSSKKRTKRTLNLILCNCPASKRVIIFYVSFTPVAIFWGAMLSTKNEEVANVRERKRCQRAGASPKHYGMNYYKVNRSDLNAHTHKREKERKWPEYLQKQKNKFYVGGMAIVTAFSSNSQFE</sequence>
<dbReference type="Proteomes" id="UP000000305">
    <property type="component" value="Unassembled WGS sequence"/>
</dbReference>
<keyword evidence="1" id="KW-0472">Membrane</keyword>
<proteinExistence type="predicted"/>
<dbReference type="InParanoid" id="E9HK21"/>
<evidence type="ECO:0000256" key="1">
    <source>
        <dbReference type="SAM" id="Phobius"/>
    </source>
</evidence>
<keyword evidence="1" id="KW-0812">Transmembrane</keyword>
<gene>
    <name evidence="2" type="ORF">DAPPUDRAFT_301747</name>
</gene>
<evidence type="ECO:0000313" key="3">
    <source>
        <dbReference type="Proteomes" id="UP000000305"/>
    </source>
</evidence>
<dbReference type="HOGENOM" id="CLU_1476587_0_0_1"/>
<dbReference type="EMBL" id="GL732666">
    <property type="protein sequence ID" value="EFX67915.1"/>
    <property type="molecule type" value="Genomic_DNA"/>
</dbReference>
<reference evidence="2 3" key="1">
    <citation type="journal article" date="2011" name="Science">
        <title>The ecoresponsive genome of Daphnia pulex.</title>
        <authorList>
            <person name="Colbourne J.K."/>
            <person name="Pfrender M.E."/>
            <person name="Gilbert D."/>
            <person name="Thomas W.K."/>
            <person name="Tucker A."/>
            <person name="Oakley T.H."/>
            <person name="Tokishita S."/>
            <person name="Aerts A."/>
            <person name="Arnold G.J."/>
            <person name="Basu M.K."/>
            <person name="Bauer D.J."/>
            <person name="Caceres C.E."/>
            <person name="Carmel L."/>
            <person name="Casola C."/>
            <person name="Choi J.H."/>
            <person name="Detter J.C."/>
            <person name="Dong Q."/>
            <person name="Dusheyko S."/>
            <person name="Eads B.D."/>
            <person name="Frohlich T."/>
            <person name="Geiler-Samerotte K.A."/>
            <person name="Gerlach D."/>
            <person name="Hatcher P."/>
            <person name="Jogdeo S."/>
            <person name="Krijgsveld J."/>
            <person name="Kriventseva E.V."/>
            <person name="Kultz D."/>
            <person name="Laforsch C."/>
            <person name="Lindquist E."/>
            <person name="Lopez J."/>
            <person name="Manak J.R."/>
            <person name="Muller J."/>
            <person name="Pangilinan J."/>
            <person name="Patwardhan R.P."/>
            <person name="Pitluck S."/>
            <person name="Pritham E.J."/>
            <person name="Rechtsteiner A."/>
            <person name="Rho M."/>
            <person name="Rogozin I.B."/>
            <person name="Sakarya O."/>
            <person name="Salamov A."/>
            <person name="Schaack S."/>
            <person name="Shapiro H."/>
            <person name="Shiga Y."/>
            <person name="Skalitzky C."/>
            <person name="Smith Z."/>
            <person name="Souvorov A."/>
            <person name="Sung W."/>
            <person name="Tang Z."/>
            <person name="Tsuchiya D."/>
            <person name="Tu H."/>
            <person name="Vos H."/>
            <person name="Wang M."/>
            <person name="Wolf Y.I."/>
            <person name="Yamagata H."/>
            <person name="Yamada T."/>
            <person name="Ye Y."/>
            <person name="Shaw J.R."/>
            <person name="Andrews J."/>
            <person name="Crease T.J."/>
            <person name="Tang H."/>
            <person name="Lucas S.M."/>
            <person name="Robertson H.M."/>
            <person name="Bork P."/>
            <person name="Koonin E.V."/>
            <person name="Zdobnov E.M."/>
            <person name="Grigoriev I.V."/>
            <person name="Lynch M."/>
            <person name="Boore J.L."/>
        </authorList>
    </citation>
    <scope>NUCLEOTIDE SEQUENCE [LARGE SCALE GENOMIC DNA]</scope>
</reference>
<dbReference type="KEGG" id="dpx:DAPPUDRAFT_301747"/>
<keyword evidence="3" id="KW-1185">Reference proteome</keyword>
<feature type="transmembrane region" description="Helical" evidence="1">
    <location>
        <begin position="86"/>
        <end position="104"/>
    </location>
</feature>
<organism evidence="2 3">
    <name type="scientific">Daphnia pulex</name>
    <name type="common">Water flea</name>
    <dbReference type="NCBI Taxonomy" id="6669"/>
    <lineage>
        <taxon>Eukaryota</taxon>
        <taxon>Metazoa</taxon>
        <taxon>Ecdysozoa</taxon>
        <taxon>Arthropoda</taxon>
        <taxon>Crustacea</taxon>
        <taxon>Branchiopoda</taxon>
        <taxon>Diplostraca</taxon>
        <taxon>Cladocera</taxon>
        <taxon>Anomopoda</taxon>
        <taxon>Daphniidae</taxon>
        <taxon>Daphnia</taxon>
    </lineage>
</organism>
<name>E9HK21_DAPPU</name>
<accession>E9HK21</accession>
<keyword evidence="1" id="KW-1133">Transmembrane helix</keyword>
<dbReference type="AlphaFoldDB" id="E9HK21"/>
<evidence type="ECO:0000313" key="2">
    <source>
        <dbReference type="EMBL" id="EFX67915.1"/>
    </source>
</evidence>